<proteinExistence type="predicted"/>
<protein>
    <submittedName>
        <fullName evidence="2">Uncharacterized protein</fullName>
    </submittedName>
</protein>
<dbReference type="Proteomes" id="UP000324091">
    <property type="component" value="Chromosome 3"/>
</dbReference>
<dbReference type="AlphaFoldDB" id="A0A5C6N8V1"/>
<keyword evidence="3" id="KW-1185">Reference proteome</keyword>
<organism evidence="2 3">
    <name type="scientific">Takifugu flavidus</name>
    <name type="common">sansaifugu</name>
    <dbReference type="NCBI Taxonomy" id="433684"/>
    <lineage>
        <taxon>Eukaryota</taxon>
        <taxon>Metazoa</taxon>
        <taxon>Chordata</taxon>
        <taxon>Craniata</taxon>
        <taxon>Vertebrata</taxon>
        <taxon>Euteleostomi</taxon>
        <taxon>Actinopterygii</taxon>
        <taxon>Neopterygii</taxon>
        <taxon>Teleostei</taxon>
        <taxon>Neoteleostei</taxon>
        <taxon>Acanthomorphata</taxon>
        <taxon>Eupercaria</taxon>
        <taxon>Tetraodontiformes</taxon>
        <taxon>Tetradontoidea</taxon>
        <taxon>Tetraodontidae</taxon>
        <taxon>Takifugu</taxon>
    </lineage>
</organism>
<reference evidence="2 3" key="1">
    <citation type="submission" date="2019-04" db="EMBL/GenBank/DDBJ databases">
        <title>Chromosome genome assembly for Takifugu flavidus.</title>
        <authorList>
            <person name="Xiao S."/>
        </authorList>
    </citation>
    <scope>NUCLEOTIDE SEQUENCE [LARGE SCALE GENOMIC DNA]</scope>
    <source>
        <strain evidence="2">HTHZ2018</strain>
        <tissue evidence="2">Muscle</tissue>
    </source>
</reference>
<name>A0A5C6N8V1_9TELE</name>
<feature type="compositionally biased region" description="Polar residues" evidence="1">
    <location>
        <begin position="1"/>
        <end position="11"/>
    </location>
</feature>
<sequence>MEAMTQRQDPSTIKGIGGGGAPWRSCSTSGASQYFACTRAETPPGCLAEPLLPRRRSPPQCHQIQTLAPLPFSLGHVLGRQLMQSRWQKTGAYITQNATPGFEATQKAHDLI</sequence>
<feature type="region of interest" description="Disordered" evidence="1">
    <location>
        <begin position="1"/>
        <end position="24"/>
    </location>
</feature>
<comment type="caution">
    <text evidence="2">The sequence shown here is derived from an EMBL/GenBank/DDBJ whole genome shotgun (WGS) entry which is preliminary data.</text>
</comment>
<evidence type="ECO:0000313" key="3">
    <source>
        <dbReference type="Proteomes" id="UP000324091"/>
    </source>
</evidence>
<accession>A0A5C6N8V1</accession>
<evidence type="ECO:0000256" key="1">
    <source>
        <dbReference type="SAM" id="MobiDB-lite"/>
    </source>
</evidence>
<evidence type="ECO:0000313" key="2">
    <source>
        <dbReference type="EMBL" id="TWW63924.1"/>
    </source>
</evidence>
<dbReference type="EMBL" id="RHFK02000016">
    <property type="protein sequence ID" value="TWW63924.1"/>
    <property type="molecule type" value="Genomic_DNA"/>
</dbReference>
<gene>
    <name evidence="2" type="ORF">D4764_03G0009320</name>
</gene>